<proteinExistence type="predicted"/>
<dbReference type="AlphaFoldDB" id="T1EQU5"/>
<dbReference type="EMBL" id="AMQM01000685">
    <property type="status" value="NOT_ANNOTATED_CDS"/>
    <property type="molecule type" value="Genomic_DNA"/>
</dbReference>
<organism evidence="3 4">
    <name type="scientific">Helobdella robusta</name>
    <name type="common">Californian leech</name>
    <dbReference type="NCBI Taxonomy" id="6412"/>
    <lineage>
        <taxon>Eukaryota</taxon>
        <taxon>Metazoa</taxon>
        <taxon>Spiralia</taxon>
        <taxon>Lophotrochozoa</taxon>
        <taxon>Annelida</taxon>
        <taxon>Clitellata</taxon>
        <taxon>Hirudinea</taxon>
        <taxon>Rhynchobdellida</taxon>
        <taxon>Glossiphoniidae</taxon>
        <taxon>Helobdella</taxon>
    </lineage>
</organism>
<reference evidence="3" key="3">
    <citation type="submission" date="2015-06" db="UniProtKB">
        <authorList>
            <consortium name="EnsemblMetazoa"/>
        </authorList>
    </citation>
    <scope>IDENTIFICATION</scope>
</reference>
<evidence type="ECO:0000313" key="3">
    <source>
        <dbReference type="EnsemblMetazoa" id="HelroP160902"/>
    </source>
</evidence>
<dbReference type="EnsemblMetazoa" id="HelroT160902">
    <property type="protein sequence ID" value="HelroP160902"/>
    <property type="gene ID" value="HelroG160902"/>
</dbReference>
<feature type="compositionally biased region" description="Basic and acidic residues" evidence="1">
    <location>
        <begin position="151"/>
        <end position="166"/>
    </location>
</feature>
<protein>
    <submittedName>
        <fullName evidence="2 3">Uncharacterized protein</fullName>
    </submittedName>
</protein>
<evidence type="ECO:0000313" key="2">
    <source>
        <dbReference type="EMBL" id="ESO06708.1"/>
    </source>
</evidence>
<feature type="compositionally biased region" description="Low complexity" evidence="1">
    <location>
        <begin position="69"/>
        <end position="86"/>
    </location>
</feature>
<evidence type="ECO:0000256" key="1">
    <source>
        <dbReference type="SAM" id="MobiDB-lite"/>
    </source>
</evidence>
<dbReference type="RefSeq" id="XP_009016076.1">
    <property type="nucleotide sequence ID" value="XM_009017828.1"/>
</dbReference>
<dbReference type="GeneID" id="20198945"/>
<reference evidence="4" key="1">
    <citation type="submission" date="2012-12" db="EMBL/GenBank/DDBJ databases">
        <authorList>
            <person name="Hellsten U."/>
            <person name="Grimwood J."/>
            <person name="Chapman J.A."/>
            <person name="Shapiro H."/>
            <person name="Aerts A."/>
            <person name="Otillar R.P."/>
            <person name="Terry A.Y."/>
            <person name="Boore J.L."/>
            <person name="Simakov O."/>
            <person name="Marletaz F."/>
            <person name="Cho S.-J."/>
            <person name="Edsinger-Gonzales E."/>
            <person name="Havlak P."/>
            <person name="Kuo D.-H."/>
            <person name="Larsson T."/>
            <person name="Lv J."/>
            <person name="Arendt D."/>
            <person name="Savage R."/>
            <person name="Osoegawa K."/>
            <person name="de Jong P."/>
            <person name="Lindberg D.R."/>
            <person name="Seaver E.C."/>
            <person name="Weisblat D.A."/>
            <person name="Putnam N.H."/>
            <person name="Grigoriev I.V."/>
            <person name="Rokhsar D.S."/>
        </authorList>
    </citation>
    <scope>NUCLEOTIDE SEQUENCE</scope>
</reference>
<accession>T1EQU5</accession>
<feature type="compositionally biased region" description="Acidic residues" evidence="1">
    <location>
        <begin position="276"/>
        <end position="305"/>
    </location>
</feature>
<keyword evidence="4" id="KW-1185">Reference proteome</keyword>
<name>T1EQU5_HELRO</name>
<sequence length="339" mass="39128">MKENKINVNNSFDEIIEFVENDRSVGSSNNNNNNYNNNYFYTSISFNNNSSNTNFNSSNTLNKYPFVSNSTTNNNNTNNNNTNNNTMQQQKRKTKPYCTTRNLNLISLTFGLAAAGSLSLAASTDFWLYTEEPVRAIPENETFDYPNRQQKQHEQEKEMSSQQLEHKQTLLDKPKLPGMHNKSQHSHADGVVARQHETQQLNNRSRVSLQQNHSQRLYTKTLNNNKSNDNNIGVEVKNTVDIMTDYNDKNNNDNNNDNNYNEYDPDVDINNNSATENEEADDEEEDDDDDDEEEDDDDEDDDENEVSIIQIKIHSGLWRACIIHDDPDTYSYCVFIKKI</sequence>
<feature type="compositionally biased region" description="Low complexity" evidence="1">
    <location>
        <begin position="252"/>
        <end position="262"/>
    </location>
</feature>
<dbReference type="InParanoid" id="T1EQU5"/>
<dbReference type="EMBL" id="KB096324">
    <property type="protein sequence ID" value="ESO06708.1"/>
    <property type="molecule type" value="Genomic_DNA"/>
</dbReference>
<feature type="region of interest" description="Disordered" evidence="1">
    <location>
        <begin position="244"/>
        <end position="305"/>
    </location>
</feature>
<evidence type="ECO:0000313" key="4">
    <source>
        <dbReference type="Proteomes" id="UP000015101"/>
    </source>
</evidence>
<dbReference type="KEGG" id="hro:HELRODRAFT_160902"/>
<gene>
    <name evidence="3" type="primary">20198945</name>
    <name evidence="2" type="ORF">HELRODRAFT_160902</name>
</gene>
<feature type="region of interest" description="Disordered" evidence="1">
    <location>
        <begin position="69"/>
        <end position="91"/>
    </location>
</feature>
<reference evidence="2 4" key="2">
    <citation type="journal article" date="2013" name="Nature">
        <title>Insights into bilaterian evolution from three spiralian genomes.</title>
        <authorList>
            <person name="Simakov O."/>
            <person name="Marletaz F."/>
            <person name="Cho S.J."/>
            <person name="Edsinger-Gonzales E."/>
            <person name="Havlak P."/>
            <person name="Hellsten U."/>
            <person name="Kuo D.H."/>
            <person name="Larsson T."/>
            <person name="Lv J."/>
            <person name="Arendt D."/>
            <person name="Savage R."/>
            <person name="Osoegawa K."/>
            <person name="de Jong P."/>
            <person name="Grimwood J."/>
            <person name="Chapman J.A."/>
            <person name="Shapiro H."/>
            <person name="Aerts A."/>
            <person name="Otillar R.P."/>
            <person name="Terry A.Y."/>
            <person name="Boore J.L."/>
            <person name="Grigoriev I.V."/>
            <person name="Lindberg D.R."/>
            <person name="Seaver E.C."/>
            <person name="Weisblat D.A."/>
            <person name="Putnam N.H."/>
            <person name="Rokhsar D.S."/>
        </authorList>
    </citation>
    <scope>NUCLEOTIDE SEQUENCE</scope>
</reference>
<dbReference type="CTD" id="20198945"/>
<dbReference type="HOGENOM" id="CLU_819593_0_0_1"/>
<feature type="region of interest" description="Disordered" evidence="1">
    <location>
        <begin position="139"/>
        <end position="166"/>
    </location>
</feature>
<dbReference type="Proteomes" id="UP000015101">
    <property type="component" value="Unassembled WGS sequence"/>
</dbReference>